<sequence>MKFKALICLVCLYYRISLATSPRILYANRRDIRIVRPNQKNQNETIVAVDLLNAIAVDFSYEDGYIFWTDVRAKKIKRIRMTGSPNSRKVEDVISVGLKRPEGLAVDWVGKKLYWTDRRDPDGETNRIEVANFDGSYRKVLFWKDLGLPRAIAVDPLKGFMFWTVWGEQPKIERAEMDGSNRSVIVRQNIRRPNGLTIDYSAEKIYWIDAKLLYIAKANFDGSNRERIFKTPSQCILANQAHPFALTLYENKIYWTDWFSRGIHATNKNSGMRCQMVWSTTYKPMDIHAYEPKKQLVPRPGPFHFLLLARKGDLRRISLDTPDLTDVVLPVTGISHAVAIDFDPVDRYVYWSDDKKLEIKRCRLDGHDVQVVVRSELKHPDGIAVDWVARNLYWTDTGTNRIEVSRLNGSARRVLIDENLDEPRAIALDPTKGYMYWTDWGKHPKIERAELDGSQRVILVNSLVAWPNGLTIDYLKQKIYWADAKDDKIKVMNFDGSARRIILDKKLPHVFGFTVLGDDLYWTDWQKRSIESVNKRTGEDRRVLIDSLPHLMGLKAVNLNLSYGSNACQRKNGGCSHLCLYRPSGPKCECPTGMELLSDKKTCTSTSPRILYANQRDIRIVRPNEKNQNETIVAVGLLNAIALDFSYEDGYIFWTDVNDEKIKRIRMMESSNSRKVEDVISVGLKKPEGLAVDWVGKKLYWTNCGDSDWETNRIEVANFDGSYRKVLFWKDLGLPRAIAVDPLKGFMFWTDWGKEPKIERAEMDGSNRSVIVRQNIHWPNGLTIDYSAEKIYWTDAILFYIAKANFDGSNREKIFKTPSQCILANRAHPFALTLYGNKIYWTDWTSRGIHATNKNSGMRCQMVWSTTYKPMDIHAYEPKKQLPRPGQNPCNSTLNGGCTHLCLLNTHGRSCACPTGVKLLPDGRTCEKGPFHFLLLARKGDLRRISLDTPDLTDVVLPVSGISHAVGIDFDPVDRYVYWSDYKKLEIKRCRLNGEDVQVVVGSELKHPDGIAVDWVAQNLYWIDTGTNRIEVSRLNGSARRVLIDENLDEPRAIALDPTKGYMYWTDWGKHPKIERAELDGSHRVILVNSSVVWPNGLTIDYLKQKIYWADAKDDKIEVMNFDGSARRIILDKKLPHVFGFTVLGDNLYWTDWQKRSIESVNKRTGEDRRVLIASLLDLMGLKAVNLNLSYAQNGGCSHLCLYRPSGPKCECPTGMELLSDKKTCISTSPRILYANRRDIRIVRPNQKNQNETIVAVGLLDAIALDFSYEDGYIFWTEISVMKIRRIRMTGSLNSRKVEDVISVDLKNPQGLAVDWVGKKLYWTDLRDPDGETNRIEVANFDGFYRKVLFWKDLGLPRAIAVDPLKGFMFWTDWGEEPKIERAEMDGSNRSVVVRQNIHWPNGLTIDYSAEKIYWTDAKLFYIAKANFDGSNREKIFKTPSQCILADQAHPFALTLYGNKIYWTDWTSRGIHSANKNSGMRCQMVWSTTYKPMDIHAYEPKKQLPRRSQNPCNSTLNGGCTHLCLLNTHGRSCACPTGVKLLPDGRTCEKGSFHFLLLARKGDLRRISLDTPDLTDVVLSLSGISHAVAIDFDPVDRYVYWSDDKKLEIKRCRLNGEDVQVLVRRELKHPDGIAVDWVARNLYWTDTGTNRIEVSRLNGSARRVLIDENLDEPRAIALDPTKGYMYWTDWGKHPKIERAELDGSHRVILVNSSVAWPNGLTIDFLKQKIYWADAGDDKIEVMNFDGSARRIILDKKLPHVFGFTMLGDNLYWTDWQKKSIESVNKRTGEDRRVIIDFLPDLMGLKAVNLNLSYGSNACQRKNGGCSHLCLYRPSGPKCECPTGMELLSDKKTCI</sequence>
<feature type="domain" description="EGF-like" evidence="10">
    <location>
        <begin position="1511"/>
        <end position="1549"/>
    </location>
</feature>
<dbReference type="EMBL" id="CALNXJ010000005">
    <property type="protein sequence ID" value="CAH3039929.1"/>
    <property type="molecule type" value="Genomic_DNA"/>
</dbReference>
<feature type="repeat" description="LDL-receptor class B" evidence="8">
    <location>
        <begin position="433"/>
        <end position="476"/>
    </location>
</feature>
<keyword evidence="5" id="KW-0677">Repeat</keyword>
<feature type="repeat" description="LDL-receptor class B" evidence="8">
    <location>
        <begin position="347"/>
        <end position="389"/>
    </location>
</feature>
<feature type="domain" description="EGF-like" evidence="10">
    <location>
        <begin position="567"/>
        <end position="604"/>
    </location>
</feature>
<comment type="caution">
    <text evidence="11">The sequence shown here is derived from an EMBL/GenBank/DDBJ whole genome shotgun (WGS) entry which is preliminary data.</text>
</comment>
<evidence type="ECO:0000256" key="2">
    <source>
        <dbReference type="ARBA" id="ARBA00022475"/>
    </source>
</evidence>
<feature type="repeat" description="LDL-receptor class B" evidence="8">
    <location>
        <begin position="1683"/>
        <end position="1726"/>
    </location>
</feature>
<dbReference type="Proteomes" id="UP001159428">
    <property type="component" value="Unassembled WGS sequence"/>
</dbReference>
<evidence type="ECO:0000256" key="4">
    <source>
        <dbReference type="ARBA" id="ARBA00022729"/>
    </source>
</evidence>
<feature type="domain" description="EGF-like" evidence="10">
    <location>
        <begin position="1188"/>
        <end position="1226"/>
    </location>
</feature>
<feature type="domain" description="EGF-like" evidence="10">
    <location>
        <begin position="889"/>
        <end position="927"/>
    </location>
</feature>
<accession>A0AAU9W134</accession>
<feature type="repeat" description="LDL-receptor class B" evidence="8">
    <location>
        <begin position="1597"/>
        <end position="1639"/>
    </location>
</feature>
<evidence type="ECO:0000256" key="6">
    <source>
        <dbReference type="ARBA" id="ARBA00023157"/>
    </source>
</evidence>
<feature type="repeat" description="LDL-receptor class B" evidence="8">
    <location>
        <begin position="1105"/>
        <end position="1147"/>
    </location>
</feature>
<feature type="repeat" description="LDL-receptor class B" evidence="8">
    <location>
        <begin position="159"/>
        <end position="202"/>
    </location>
</feature>
<feature type="repeat" description="LDL-receptor class B" evidence="8">
    <location>
        <begin position="1018"/>
        <end position="1060"/>
    </location>
</feature>
<dbReference type="SUPFAM" id="SSF57196">
    <property type="entry name" value="EGF/Laminin"/>
    <property type="match status" value="5"/>
</dbReference>
<dbReference type="SMART" id="SM00135">
    <property type="entry name" value="LY"/>
    <property type="match status" value="30"/>
</dbReference>
<feature type="repeat" description="LDL-receptor class B" evidence="8">
    <location>
        <begin position="390"/>
        <end position="432"/>
    </location>
</feature>
<dbReference type="FunFam" id="2.120.10.30:FF:000001">
    <property type="entry name" value="Low-density lipoprotein receptor-related protein 6"/>
    <property type="match status" value="3"/>
</dbReference>
<keyword evidence="4 9" id="KW-0732">Signal</keyword>
<evidence type="ECO:0000259" key="10">
    <source>
        <dbReference type="SMART" id="SM00181"/>
    </source>
</evidence>
<feature type="repeat" description="LDL-receptor class B" evidence="8">
    <location>
        <begin position="1367"/>
        <end position="1410"/>
    </location>
</feature>
<reference evidence="11 12" key="1">
    <citation type="submission" date="2022-05" db="EMBL/GenBank/DDBJ databases">
        <authorList>
            <consortium name="Genoscope - CEA"/>
            <person name="William W."/>
        </authorList>
    </citation>
    <scope>NUCLEOTIDE SEQUENCE [LARGE SCALE GENOMIC DNA]</scope>
</reference>
<dbReference type="Pfam" id="PF14670">
    <property type="entry name" value="FXa_inhibition"/>
    <property type="match status" value="5"/>
</dbReference>
<feature type="repeat" description="LDL-receptor class B" evidence="8">
    <location>
        <begin position="745"/>
        <end position="788"/>
    </location>
</feature>
<feature type="repeat" description="LDL-receptor class B" evidence="8">
    <location>
        <begin position="650"/>
        <end position="696"/>
    </location>
</feature>
<proteinExistence type="predicted"/>
<feature type="repeat" description="LDL-receptor class B" evidence="8">
    <location>
        <begin position="975"/>
        <end position="1017"/>
    </location>
</feature>
<evidence type="ECO:0000256" key="3">
    <source>
        <dbReference type="ARBA" id="ARBA00022536"/>
    </source>
</evidence>
<feature type="repeat" description="LDL-receptor class B" evidence="8">
    <location>
        <begin position="1061"/>
        <end position="1104"/>
    </location>
</feature>
<keyword evidence="6" id="KW-1015">Disulfide bond</keyword>
<protein>
    <recommendedName>
        <fullName evidence="10">EGF-like domain-containing protein</fullName>
    </recommendedName>
</protein>
<dbReference type="GO" id="GO:0005886">
    <property type="term" value="C:plasma membrane"/>
    <property type="evidence" value="ECO:0007669"/>
    <property type="project" value="UniProtKB-SubCell"/>
</dbReference>
<keyword evidence="2" id="KW-0472">Membrane</keyword>
<comment type="subcellular location">
    <subcellularLocation>
        <location evidence="1">Cell membrane</location>
        <topology evidence="1">Single-pass type I membrane protein</topology>
    </subcellularLocation>
</comment>
<dbReference type="SUPFAM" id="SSF63825">
    <property type="entry name" value="YWTD domain"/>
    <property type="match status" value="6"/>
</dbReference>
<evidence type="ECO:0000256" key="7">
    <source>
        <dbReference type="ARBA" id="ARBA00023180"/>
    </source>
</evidence>
<feature type="repeat" description="LDL-receptor class B" evidence="8">
    <location>
        <begin position="64"/>
        <end position="110"/>
    </location>
</feature>
<dbReference type="PANTHER" id="PTHR46513">
    <property type="entry name" value="VITELLOGENIN RECEPTOR-LIKE PROTEIN-RELATED-RELATED"/>
    <property type="match status" value="1"/>
</dbReference>
<keyword evidence="12" id="KW-1185">Reference proteome</keyword>
<dbReference type="InterPro" id="IPR011042">
    <property type="entry name" value="6-blade_b-propeller_TolB-like"/>
</dbReference>
<feature type="signal peptide" evidence="9">
    <location>
        <begin position="1"/>
        <end position="19"/>
    </location>
</feature>
<dbReference type="SMART" id="SM00181">
    <property type="entry name" value="EGF"/>
    <property type="match status" value="5"/>
</dbReference>
<dbReference type="InterPro" id="IPR050778">
    <property type="entry name" value="Cueball_EGF_LRP_Nidogen"/>
</dbReference>
<dbReference type="Gene3D" id="2.120.10.30">
    <property type="entry name" value="TolB, C-terminal domain"/>
    <property type="match status" value="6"/>
</dbReference>
<evidence type="ECO:0000256" key="8">
    <source>
        <dbReference type="PROSITE-ProRule" id="PRU00461"/>
    </source>
</evidence>
<feature type="repeat" description="LDL-receptor class B" evidence="8">
    <location>
        <begin position="1727"/>
        <end position="1769"/>
    </location>
</feature>
<feature type="repeat" description="LDL-receptor class B" evidence="8">
    <location>
        <begin position="1640"/>
        <end position="1682"/>
    </location>
</feature>
<feature type="chain" id="PRO_5043919759" description="EGF-like domain-containing protein" evidence="9">
    <location>
        <begin position="20"/>
        <end position="1854"/>
    </location>
</feature>
<evidence type="ECO:0000256" key="9">
    <source>
        <dbReference type="SAM" id="SignalP"/>
    </source>
</evidence>
<dbReference type="PANTHER" id="PTHR46513:SF41">
    <property type="entry name" value="LOW-DENSITY LIPOPROTEIN RECEPTOR-RELATED PROTEIN"/>
    <property type="match status" value="1"/>
</dbReference>
<dbReference type="InterPro" id="IPR000033">
    <property type="entry name" value="LDLR_classB_rpt"/>
</dbReference>
<organism evidence="11 12">
    <name type="scientific">Pocillopora meandrina</name>
    <dbReference type="NCBI Taxonomy" id="46732"/>
    <lineage>
        <taxon>Eukaryota</taxon>
        <taxon>Metazoa</taxon>
        <taxon>Cnidaria</taxon>
        <taxon>Anthozoa</taxon>
        <taxon>Hexacorallia</taxon>
        <taxon>Scleractinia</taxon>
        <taxon>Astrocoeniina</taxon>
        <taxon>Pocilloporidae</taxon>
        <taxon>Pocillopora</taxon>
    </lineage>
</organism>
<name>A0AAU9W134_9CNID</name>
<feature type="repeat" description="LDL-receptor class B" evidence="8">
    <location>
        <begin position="477"/>
        <end position="519"/>
    </location>
</feature>
<feature type="domain" description="EGF-like" evidence="10">
    <location>
        <begin position="1817"/>
        <end position="1854"/>
    </location>
</feature>
<dbReference type="Gene3D" id="2.10.25.10">
    <property type="entry name" value="Laminin"/>
    <property type="match status" value="2"/>
</dbReference>
<dbReference type="InterPro" id="IPR000742">
    <property type="entry name" value="EGF"/>
</dbReference>
<evidence type="ECO:0000256" key="1">
    <source>
        <dbReference type="ARBA" id="ARBA00004251"/>
    </source>
</evidence>
<gene>
    <name evidence="11" type="ORF">PMEA_00025521</name>
</gene>
<keyword evidence="2" id="KW-1003">Cell membrane</keyword>
<dbReference type="PROSITE" id="PS51120">
    <property type="entry name" value="LDLRB"/>
    <property type="match status" value="21"/>
</dbReference>
<dbReference type="FunFam" id="2.120.10.30:FF:000241">
    <property type="entry name" value="Low-density lipoprotein receptor-related protein 6"/>
    <property type="match status" value="1"/>
</dbReference>
<dbReference type="Pfam" id="PF00058">
    <property type="entry name" value="Ldl_recept_b"/>
    <property type="match status" value="20"/>
</dbReference>
<evidence type="ECO:0000256" key="5">
    <source>
        <dbReference type="ARBA" id="ARBA00022737"/>
    </source>
</evidence>
<evidence type="ECO:0000313" key="11">
    <source>
        <dbReference type="EMBL" id="CAH3039929.1"/>
    </source>
</evidence>
<dbReference type="FunFam" id="2.120.10.30:FF:000008">
    <property type="entry name" value="Low-density lipoprotein receptor-related protein 4"/>
    <property type="match status" value="2"/>
</dbReference>
<feature type="repeat" description="LDL-receptor class B" evidence="8">
    <location>
        <begin position="1272"/>
        <end position="1318"/>
    </location>
</feature>
<evidence type="ECO:0000313" key="12">
    <source>
        <dbReference type="Proteomes" id="UP001159428"/>
    </source>
</evidence>
<keyword evidence="3" id="KW-0245">EGF-like domain</keyword>
<keyword evidence="7" id="KW-0325">Glycoprotein</keyword>
<feature type="repeat" description="LDL-receptor class B" evidence="8">
    <location>
        <begin position="697"/>
        <end position="744"/>
    </location>
</feature>
<feature type="repeat" description="LDL-receptor class B" evidence="8">
    <location>
        <begin position="1319"/>
        <end position="1366"/>
    </location>
</feature>
<feature type="repeat" description="LDL-receptor class B" evidence="8">
    <location>
        <begin position="111"/>
        <end position="158"/>
    </location>
</feature>